<dbReference type="OrthoDB" id="8118055at2759"/>
<evidence type="ECO:0000256" key="1">
    <source>
        <dbReference type="SAM" id="MobiDB-lite"/>
    </source>
</evidence>
<reference evidence="2" key="1">
    <citation type="submission" date="2022-11" db="EMBL/GenBank/DDBJ databases">
        <title>Genome Resource of Sclerotinia nivalis Strain SnTB1, a Plant Pathogen Isolated from American Ginseng.</title>
        <authorList>
            <person name="Fan S."/>
        </authorList>
    </citation>
    <scope>NUCLEOTIDE SEQUENCE</scope>
    <source>
        <strain evidence="2">SnTB1</strain>
    </source>
</reference>
<sequence>MLSFYCHLIDFQKVLISASRCSSKGHTTGPTSHNQPNTASPHHPITPFPITTSPTTFSSNPDYLSITTTVTLQERKVQIIWVSTNNLIGNTNPTNPTMSHILSIIEKKPALKNETRI</sequence>
<feature type="compositionally biased region" description="Polar residues" evidence="1">
    <location>
        <begin position="22"/>
        <end position="39"/>
    </location>
</feature>
<comment type="caution">
    <text evidence="2">The sequence shown here is derived from an EMBL/GenBank/DDBJ whole genome shotgun (WGS) entry which is preliminary data.</text>
</comment>
<name>A0A9X0DES7_9HELO</name>
<evidence type="ECO:0000313" key="2">
    <source>
        <dbReference type="EMBL" id="KAJ8058158.1"/>
    </source>
</evidence>
<proteinExistence type="predicted"/>
<organism evidence="2 3">
    <name type="scientific">Sclerotinia nivalis</name>
    <dbReference type="NCBI Taxonomy" id="352851"/>
    <lineage>
        <taxon>Eukaryota</taxon>
        <taxon>Fungi</taxon>
        <taxon>Dikarya</taxon>
        <taxon>Ascomycota</taxon>
        <taxon>Pezizomycotina</taxon>
        <taxon>Leotiomycetes</taxon>
        <taxon>Helotiales</taxon>
        <taxon>Sclerotiniaceae</taxon>
        <taxon>Sclerotinia</taxon>
    </lineage>
</organism>
<dbReference type="EMBL" id="JAPEIS010000017">
    <property type="protein sequence ID" value="KAJ8058158.1"/>
    <property type="molecule type" value="Genomic_DNA"/>
</dbReference>
<dbReference type="Proteomes" id="UP001152300">
    <property type="component" value="Unassembled WGS sequence"/>
</dbReference>
<feature type="region of interest" description="Disordered" evidence="1">
    <location>
        <begin position="22"/>
        <end position="44"/>
    </location>
</feature>
<gene>
    <name evidence="2" type="ORF">OCU04_013012</name>
</gene>
<dbReference type="AlphaFoldDB" id="A0A9X0DES7"/>
<evidence type="ECO:0000313" key="3">
    <source>
        <dbReference type="Proteomes" id="UP001152300"/>
    </source>
</evidence>
<keyword evidence="3" id="KW-1185">Reference proteome</keyword>
<accession>A0A9X0DES7</accession>
<protein>
    <submittedName>
        <fullName evidence="2">Uncharacterized protein</fullName>
    </submittedName>
</protein>